<evidence type="ECO:0000256" key="5">
    <source>
        <dbReference type="ARBA" id="ARBA00023065"/>
    </source>
</evidence>
<evidence type="ECO:0000256" key="2">
    <source>
        <dbReference type="ARBA" id="ARBA00022553"/>
    </source>
</evidence>
<dbReference type="InterPro" id="IPR005447">
    <property type="entry name" value="VDCC_N_a1su"/>
</dbReference>
<feature type="compositionally biased region" description="Basic and acidic residues" evidence="10">
    <location>
        <begin position="267"/>
        <end position="276"/>
    </location>
</feature>
<dbReference type="PANTHER" id="PTHR45628">
    <property type="entry name" value="VOLTAGE-DEPENDENT CALCIUM CHANNEL TYPE A SUBUNIT ALPHA-1"/>
    <property type="match status" value="1"/>
</dbReference>
<feature type="compositionally biased region" description="Basic and acidic residues" evidence="10">
    <location>
        <begin position="166"/>
        <end position="196"/>
    </location>
</feature>
<dbReference type="PRINTS" id="PR01631">
    <property type="entry name" value="NVDCCALPHA1"/>
</dbReference>
<dbReference type="AlphaFoldDB" id="A0A6I9PTA2"/>
<keyword evidence="5" id="KW-0406">Ion transport</keyword>
<keyword evidence="6" id="KW-1015">Disulfide bond</keyword>
<evidence type="ECO:0000256" key="3">
    <source>
        <dbReference type="ARBA" id="ARBA00022737"/>
    </source>
</evidence>
<dbReference type="KEGG" id="ncc:104963973"/>
<dbReference type="GO" id="GO:0005891">
    <property type="term" value="C:voltage-gated calcium channel complex"/>
    <property type="evidence" value="ECO:0007669"/>
    <property type="project" value="InterPro"/>
</dbReference>
<keyword evidence="3" id="KW-0677">Repeat</keyword>
<keyword evidence="2" id="KW-0597">Phosphoprotein</keyword>
<keyword evidence="1" id="KW-0813">Transport</keyword>
<feature type="compositionally biased region" description="Basic and acidic residues" evidence="10">
    <location>
        <begin position="230"/>
        <end position="251"/>
    </location>
</feature>
<keyword evidence="9" id="KW-0175">Coiled coil</keyword>
<evidence type="ECO:0000256" key="10">
    <source>
        <dbReference type="SAM" id="MobiDB-lite"/>
    </source>
</evidence>
<feature type="coiled-coil region" evidence="9">
    <location>
        <begin position="28"/>
        <end position="55"/>
    </location>
</feature>
<dbReference type="GeneID" id="104963973"/>
<name>A0A6I9PTA2_9TELE</name>
<evidence type="ECO:0000256" key="1">
    <source>
        <dbReference type="ARBA" id="ARBA00022448"/>
    </source>
</evidence>
<feature type="compositionally biased region" description="Basic and acidic residues" evidence="10">
    <location>
        <begin position="207"/>
        <end position="219"/>
    </location>
</feature>
<protein>
    <submittedName>
        <fullName evidence="12">Probable voltage-dependent N-type calcium channel subunit alpha-1B</fullName>
    </submittedName>
</protein>
<reference evidence="12" key="1">
    <citation type="submission" date="2025-08" db="UniProtKB">
        <authorList>
            <consortium name="RefSeq"/>
        </authorList>
    </citation>
    <scope>IDENTIFICATION</scope>
    <source>
        <tissue evidence="12">Muscle</tissue>
    </source>
</reference>
<dbReference type="GO" id="GO:0007268">
    <property type="term" value="P:chemical synaptic transmission"/>
    <property type="evidence" value="ECO:0007669"/>
    <property type="project" value="TreeGrafter"/>
</dbReference>
<evidence type="ECO:0000256" key="7">
    <source>
        <dbReference type="ARBA" id="ARBA00023180"/>
    </source>
</evidence>
<keyword evidence="7" id="KW-0325">Glycoprotein</keyword>
<evidence type="ECO:0000313" key="11">
    <source>
        <dbReference type="Proteomes" id="UP000504611"/>
    </source>
</evidence>
<dbReference type="PANTHER" id="PTHR45628:SF6">
    <property type="entry name" value="VOLTAGE-DEPENDENT N-TYPE CALCIUM CHANNEL SUBUNIT ALPHA-1B"/>
    <property type="match status" value="1"/>
</dbReference>
<dbReference type="GO" id="GO:0098703">
    <property type="term" value="P:calcium ion import across plasma membrane"/>
    <property type="evidence" value="ECO:0007669"/>
    <property type="project" value="TreeGrafter"/>
</dbReference>
<dbReference type="RefSeq" id="XP_010790975.1">
    <property type="nucleotide sequence ID" value="XM_010792673.1"/>
</dbReference>
<sequence>MDPQLQMWKNPACFPNIGPTDTLLNVFLAIAVDNLANAQELTKDEEQQEQAANKKLALQKAMEVKEVSPMSAANISISAFVKQNRDAISRRSSINSIQSAKEQLRSAKSMSVWEQRTNQLRKHNMRTSSEALFNELDPEERLQLASALHLHPDMMTHLDRPLVVEAKNGDKPCRSPDGGREETGEFRHDGMGENHTHSRRHHRHRERNGEGRDGGEGHGGRHHTHHSRSRDHNGDRERRGDSSHSHDEGGQGHRHNHQAGSPEEDNKDFRGGEERGHRHHHSNRSPKEGNGVIANGAQGEHRGKGGGGGESNGERRGRCSRMVRAHSTLDGDDCKRNKNGFKGHRDRQPDAEDDGLASSPLQPMRSNLSLGEKQEDADNQKNSTRASQAGLNSNTIVIPVTITAPPGETTIIPMNNIDCDSFLFSDEKKDLEDEEAANGPRQILPYSSMFVFGQTNPVRRLCHYVVNLRYFEMCILLVITMSSIALAAEDPVQANAPRNNISTKRGQVSAV</sequence>
<keyword evidence="11" id="KW-1185">Reference proteome</keyword>
<evidence type="ECO:0000256" key="8">
    <source>
        <dbReference type="ARBA" id="ARBA00023303"/>
    </source>
</evidence>
<evidence type="ECO:0000256" key="6">
    <source>
        <dbReference type="ARBA" id="ARBA00023157"/>
    </source>
</evidence>
<feature type="compositionally biased region" description="Basic and acidic residues" evidence="10">
    <location>
        <begin position="327"/>
        <end position="336"/>
    </location>
</feature>
<evidence type="ECO:0000313" key="12">
    <source>
        <dbReference type="RefSeq" id="XP_010790975.1"/>
    </source>
</evidence>
<evidence type="ECO:0000256" key="9">
    <source>
        <dbReference type="SAM" id="Coils"/>
    </source>
</evidence>
<dbReference type="GO" id="GO:0008331">
    <property type="term" value="F:high voltage-gated calcium channel activity"/>
    <property type="evidence" value="ECO:0007669"/>
    <property type="project" value="TreeGrafter"/>
</dbReference>
<accession>A0A6I9PTA2</accession>
<proteinExistence type="predicted"/>
<dbReference type="InterPro" id="IPR050599">
    <property type="entry name" value="VDCC_alpha-1_subunit"/>
</dbReference>
<feature type="compositionally biased region" description="Basic residues" evidence="10">
    <location>
        <begin position="220"/>
        <end position="229"/>
    </location>
</feature>
<feature type="region of interest" description="Disordered" evidence="10">
    <location>
        <begin position="166"/>
        <end position="366"/>
    </location>
</feature>
<keyword evidence="8" id="KW-0407">Ion channel</keyword>
<gene>
    <name evidence="12" type="primary">LOC104963973</name>
</gene>
<dbReference type="GO" id="GO:0045202">
    <property type="term" value="C:synapse"/>
    <property type="evidence" value="ECO:0007669"/>
    <property type="project" value="GOC"/>
</dbReference>
<organism evidence="11 12">
    <name type="scientific">Notothenia coriiceps</name>
    <name type="common">black rockcod</name>
    <dbReference type="NCBI Taxonomy" id="8208"/>
    <lineage>
        <taxon>Eukaryota</taxon>
        <taxon>Metazoa</taxon>
        <taxon>Chordata</taxon>
        <taxon>Craniata</taxon>
        <taxon>Vertebrata</taxon>
        <taxon>Euteleostomi</taxon>
        <taxon>Actinopterygii</taxon>
        <taxon>Neopterygii</taxon>
        <taxon>Teleostei</taxon>
        <taxon>Neoteleostei</taxon>
        <taxon>Acanthomorphata</taxon>
        <taxon>Eupercaria</taxon>
        <taxon>Perciformes</taxon>
        <taxon>Notothenioidei</taxon>
        <taxon>Nototheniidae</taxon>
        <taxon>Notothenia</taxon>
    </lineage>
</organism>
<dbReference type="GO" id="GO:0043025">
    <property type="term" value="C:neuronal cell body"/>
    <property type="evidence" value="ECO:0007669"/>
    <property type="project" value="TreeGrafter"/>
</dbReference>
<evidence type="ECO:0000256" key="4">
    <source>
        <dbReference type="ARBA" id="ARBA00022882"/>
    </source>
</evidence>
<dbReference type="Proteomes" id="UP000504611">
    <property type="component" value="Unplaced"/>
</dbReference>
<keyword evidence="4" id="KW-0851">Voltage-gated channel</keyword>
<feature type="compositionally biased region" description="Basic residues" evidence="10">
    <location>
        <begin position="197"/>
        <end position="206"/>
    </location>
</feature>
<dbReference type="OrthoDB" id="431720at2759"/>